<evidence type="ECO:0000313" key="2">
    <source>
        <dbReference type="Proteomes" id="UP001162992"/>
    </source>
</evidence>
<reference evidence="2" key="1">
    <citation type="journal article" date="2024" name="Proc. Natl. Acad. Sci. U.S.A.">
        <title>Extraordinary preservation of gene collinearity over three hundred million years revealed in homosporous lycophytes.</title>
        <authorList>
            <person name="Li C."/>
            <person name="Wickell D."/>
            <person name="Kuo L.Y."/>
            <person name="Chen X."/>
            <person name="Nie B."/>
            <person name="Liao X."/>
            <person name="Peng D."/>
            <person name="Ji J."/>
            <person name="Jenkins J."/>
            <person name="Williams M."/>
            <person name="Shu S."/>
            <person name="Plott C."/>
            <person name="Barry K."/>
            <person name="Rajasekar S."/>
            <person name="Grimwood J."/>
            <person name="Han X."/>
            <person name="Sun S."/>
            <person name="Hou Z."/>
            <person name="He W."/>
            <person name="Dai G."/>
            <person name="Sun C."/>
            <person name="Schmutz J."/>
            <person name="Leebens-Mack J.H."/>
            <person name="Li F.W."/>
            <person name="Wang L."/>
        </authorList>
    </citation>
    <scope>NUCLEOTIDE SEQUENCE [LARGE SCALE GENOMIC DNA]</scope>
    <source>
        <strain evidence="2">cv. PW_Plant_1</strain>
    </source>
</reference>
<proteinExistence type="predicted"/>
<accession>A0ACC2C8E3</accession>
<name>A0ACC2C8E3_DIPCM</name>
<gene>
    <name evidence="1" type="ORF">O6H91_11G042700</name>
</gene>
<sequence length="461" mass="50488">MEADHQCSNTISEYETIFITKSMHSCHLKSINKSHRKRIQEVASINQGTGLFELLAAVAGELLQDGNIGKLDQDTKPGQFERIKKKLKTTTEKPAEAMTFVSSPASSSGIPSSNESVKLSIKSFNVPEVLIDLPESATIASLKNAVMDATTNLLSGGLRVRVYMNGSKVHDENATLAQIGISHVEKLNSLKFMLEPTPSRSGDPLHVLSNAATTRPFPPYQSGKIAFRQAKRGKGKGHAGAGATRAPKAHLSKNAPSGGKKYCKREVSLIQGFPNQCNQTLPVEGVSVPPCSTNVACVGSLVPFISMESASFPGKQDGSSSTEPDEQCPGAYPLAPGIIVQHPDNGHELGLVAIRPKPLMLVGCNKRRMRRPFSIREVEALVFAVEKLGLGRWRDVKLWAFDQAKHRTYVDLKDKWKTLVHTARIAPHQRRGEPVPEEVLERVIRVHTFWTMQQAKEQAEL</sequence>
<comment type="caution">
    <text evidence="1">The sequence shown here is derived from an EMBL/GenBank/DDBJ whole genome shotgun (WGS) entry which is preliminary data.</text>
</comment>
<dbReference type="Proteomes" id="UP001162992">
    <property type="component" value="Chromosome 11"/>
</dbReference>
<keyword evidence="2" id="KW-1185">Reference proteome</keyword>
<dbReference type="EMBL" id="CM055102">
    <property type="protein sequence ID" value="KAJ7538302.1"/>
    <property type="molecule type" value="Genomic_DNA"/>
</dbReference>
<organism evidence="1 2">
    <name type="scientific">Diphasiastrum complanatum</name>
    <name type="common">Issler's clubmoss</name>
    <name type="synonym">Lycopodium complanatum</name>
    <dbReference type="NCBI Taxonomy" id="34168"/>
    <lineage>
        <taxon>Eukaryota</taxon>
        <taxon>Viridiplantae</taxon>
        <taxon>Streptophyta</taxon>
        <taxon>Embryophyta</taxon>
        <taxon>Tracheophyta</taxon>
        <taxon>Lycopodiopsida</taxon>
        <taxon>Lycopodiales</taxon>
        <taxon>Lycopodiaceae</taxon>
        <taxon>Lycopodioideae</taxon>
        <taxon>Diphasiastrum</taxon>
    </lineage>
</organism>
<evidence type="ECO:0000313" key="1">
    <source>
        <dbReference type="EMBL" id="KAJ7538302.1"/>
    </source>
</evidence>
<protein>
    <submittedName>
        <fullName evidence="1">Uncharacterized protein</fullName>
    </submittedName>
</protein>